<sequence>MPKYGGTLYTLWPDQKEGQFCGVFVYKDHVQLAFSHGTALLNPAGVLTGTGKLRCRINFARLDGVSEDAVGAVVAAAVAFSAGQTR</sequence>
<evidence type="ECO:0000313" key="2">
    <source>
        <dbReference type="Proteomes" id="UP000183002"/>
    </source>
</evidence>
<accession>A0A1H8J987</accession>
<dbReference type="EMBL" id="FOCO01000024">
    <property type="protein sequence ID" value="SEN77332.1"/>
    <property type="molecule type" value="Genomic_DNA"/>
</dbReference>
<evidence type="ECO:0000313" key="1">
    <source>
        <dbReference type="EMBL" id="SEN77332.1"/>
    </source>
</evidence>
<dbReference type="Proteomes" id="UP000183002">
    <property type="component" value="Unassembled WGS sequence"/>
</dbReference>
<gene>
    <name evidence="1" type="ORF">SAMN05216227_102420</name>
</gene>
<reference evidence="1 2" key="1">
    <citation type="submission" date="2016-10" db="EMBL/GenBank/DDBJ databases">
        <authorList>
            <person name="de Groot N.N."/>
        </authorList>
    </citation>
    <scope>NUCLEOTIDE SEQUENCE [LARGE SCALE GENOMIC DNA]</scope>
    <source>
        <strain evidence="1 2">CGMCC 1.10836</strain>
    </source>
</reference>
<protein>
    <submittedName>
        <fullName evidence="1">Uncharacterized protein</fullName>
    </submittedName>
</protein>
<dbReference type="AlphaFoldDB" id="A0A1H8J987"/>
<organism evidence="1 2">
    <name type="scientific">Pseudorhodobacter antarcticus</name>
    <dbReference type="NCBI Taxonomy" id="1077947"/>
    <lineage>
        <taxon>Bacteria</taxon>
        <taxon>Pseudomonadati</taxon>
        <taxon>Pseudomonadota</taxon>
        <taxon>Alphaproteobacteria</taxon>
        <taxon>Rhodobacterales</taxon>
        <taxon>Paracoccaceae</taxon>
        <taxon>Pseudorhodobacter</taxon>
    </lineage>
</organism>
<name>A0A1H8J987_9RHOB</name>
<keyword evidence="2" id="KW-1185">Reference proteome</keyword>
<dbReference type="STRING" id="1077947.SAMN05216227_102420"/>
<proteinExistence type="predicted"/>